<sequence length="425" mass="46507">MTHLTRRTALAATLALMTVPAAAQQQTITWITHPVIYDVTGKGELLKQFTERTGIKVEVTTFPTDALAQRIPAEFIAGSDAYDVMTMANFWSDRLTRYVEPLEPYLAKKPVPGGIDAFSEGFVRQFRIPQTPEGKLYAIPLRMSVDILFYRKDLLEQAGVAVPKTLDEYYEAAKKLTKDADGDGKTDVYGAVYQGVQANQGLYDWYDWAAPLGVDILSPDGKKPAFNTPSAIKATEMRRRFVAEGLVSPGVLSYSFDDAISAMAQGKAAMSIMFDAYWSQLENKEKSQVAGKIGYAAAPRDPAVDNAYFGRGWGLFLNGKSKRKDAAWEFINWLTAPEQQLWMAVNHGNPISRPAVAAHPDFIAKVPVASALAEALPKARTMPVSGEFVRVQDILVKHVSAAQAGSVTAKEALAAAEREVAPILK</sequence>
<evidence type="ECO:0000256" key="4">
    <source>
        <dbReference type="SAM" id="SignalP"/>
    </source>
</evidence>
<dbReference type="GO" id="GO:0042597">
    <property type="term" value="C:periplasmic space"/>
    <property type="evidence" value="ECO:0007669"/>
    <property type="project" value="UniProtKB-SubCell"/>
</dbReference>
<keyword evidence="3" id="KW-0574">Periplasm</keyword>
<comment type="subcellular location">
    <subcellularLocation>
        <location evidence="1">Periplasm</location>
    </subcellularLocation>
</comment>
<dbReference type="PANTHER" id="PTHR43649:SF12">
    <property type="entry name" value="DIACETYLCHITOBIOSE BINDING PROTEIN DASA"/>
    <property type="match status" value="1"/>
</dbReference>
<gene>
    <name evidence="5" type="ORF">BB934_38090</name>
</gene>
<evidence type="ECO:0000256" key="1">
    <source>
        <dbReference type="ARBA" id="ARBA00004418"/>
    </source>
</evidence>
<dbReference type="AlphaFoldDB" id="A0A1B2EVU3"/>
<dbReference type="Gene3D" id="3.40.190.10">
    <property type="entry name" value="Periplasmic binding protein-like II"/>
    <property type="match status" value="2"/>
</dbReference>
<protein>
    <recommendedName>
        <fullName evidence="6">ABC transporter substrate-binding protein</fullName>
    </recommendedName>
</protein>
<evidence type="ECO:0008006" key="6">
    <source>
        <dbReference type="Google" id="ProtNLM"/>
    </source>
</evidence>
<feature type="signal peptide" evidence="4">
    <location>
        <begin position="1"/>
        <end position="23"/>
    </location>
</feature>
<dbReference type="KEGG" id="moc:BB934_38090"/>
<dbReference type="SUPFAM" id="SSF53850">
    <property type="entry name" value="Periplasmic binding protein-like II"/>
    <property type="match status" value="1"/>
</dbReference>
<feature type="chain" id="PRO_5008536559" description="ABC transporter substrate-binding protein" evidence="4">
    <location>
        <begin position="24"/>
        <end position="425"/>
    </location>
</feature>
<accession>A0A1B2EVU3</accession>
<reference evidence="5" key="1">
    <citation type="submission" date="2016-07" db="EMBL/GenBank/DDBJ databases">
        <title>Microvirga ossetica sp. nov. a new species of rhizobia isolated from root nodules of the legume species Vicia alpestris Steven originated from North Ossetia region in the Caucasus.</title>
        <authorList>
            <person name="Safronova V.I."/>
            <person name="Kuznetsova I.G."/>
            <person name="Sazanova A.L."/>
            <person name="Belimov A."/>
            <person name="Andronov E."/>
            <person name="Osledkin Y.S."/>
            <person name="Onishchuk O.P."/>
            <person name="Kurchak O.N."/>
            <person name="Shaposhnikov A.I."/>
            <person name="Willems A."/>
            <person name="Tikhonovich I.A."/>
        </authorList>
    </citation>
    <scope>NUCLEOTIDE SEQUENCE [LARGE SCALE GENOMIC DNA]</scope>
    <source>
        <strain evidence="5">V5/3M</strain>
        <plasmid evidence="5">unnamed2</plasmid>
    </source>
</reference>
<organism evidence="5">
    <name type="scientific">Microvirga ossetica</name>
    <dbReference type="NCBI Taxonomy" id="1882682"/>
    <lineage>
        <taxon>Bacteria</taxon>
        <taxon>Pseudomonadati</taxon>
        <taxon>Pseudomonadota</taxon>
        <taxon>Alphaproteobacteria</taxon>
        <taxon>Hyphomicrobiales</taxon>
        <taxon>Methylobacteriaceae</taxon>
        <taxon>Microvirga</taxon>
    </lineage>
</organism>
<dbReference type="CDD" id="cd13585">
    <property type="entry name" value="PBP2_TMBP_like"/>
    <property type="match status" value="1"/>
</dbReference>
<geneLocation type="plasmid" evidence="5">
    <name>unnamed2</name>
</geneLocation>
<dbReference type="EMBL" id="CP016619">
    <property type="protein sequence ID" value="ANY84072.1"/>
    <property type="molecule type" value="Genomic_DNA"/>
</dbReference>
<comment type="similarity">
    <text evidence="2">Belongs to the bacterial solute-binding protein 1 family.</text>
</comment>
<name>A0A1B2EVU3_9HYPH</name>
<dbReference type="Pfam" id="PF01547">
    <property type="entry name" value="SBP_bac_1"/>
    <property type="match status" value="1"/>
</dbReference>
<evidence type="ECO:0000256" key="3">
    <source>
        <dbReference type="ARBA" id="ARBA00022764"/>
    </source>
</evidence>
<dbReference type="OrthoDB" id="5897001at2"/>
<dbReference type="RefSeq" id="WP_099515003.1">
    <property type="nucleotide sequence ID" value="NZ_CP016619.1"/>
</dbReference>
<proteinExistence type="inferred from homology"/>
<keyword evidence="4" id="KW-0732">Signal</keyword>
<evidence type="ECO:0000256" key="2">
    <source>
        <dbReference type="ARBA" id="ARBA00008520"/>
    </source>
</evidence>
<keyword evidence="5" id="KW-0614">Plasmid</keyword>
<dbReference type="PANTHER" id="PTHR43649">
    <property type="entry name" value="ARABINOSE-BINDING PROTEIN-RELATED"/>
    <property type="match status" value="1"/>
</dbReference>
<dbReference type="InterPro" id="IPR006059">
    <property type="entry name" value="SBP"/>
</dbReference>
<evidence type="ECO:0000313" key="5">
    <source>
        <dbReference type="EMBL" id="ANY84072.1"/>
    </source>
</evidence>
<dbReference type="InterPro" id="IPR050490">
    <property type="entry name" value="Bact_solute-bd_prot1"/>
</dbReference>